<dbReference type="EMBL" id="KV784381">
    <property type="protein sequence ID" value="OEU08227.1"/>
    <property type="molecule type" value="Genomic_DNA"/>
</dbReference>
<feature type="transmembrane region" description="Helical" evidence="1">
    <location>
        <begin position="12"/>
        <end position="40"/>
    </location>
</feature>
<dbReference type="KEGG" id="fcy:FRACYDRAFT_250014"/>
<dbReference type="Proteomes" id="UP000095751">
    <property type="component" value="Unassembled WGS sequence"/>
</dbReference>
<protein>
    <recommendedName>
        <fullName evidence="4">Transmembrane protein</fullName>
    </recommendedName>
</protein>
<keyword evidence="3" id="KW-1185">Reference proteome</keyword>
<dbReference type="PROSITE" id="PS51257">
    <property type="entry name" value="PROKAR_LIPOPROTEIN"/>
    <property type="match status" value="1"/>
</dbReference>
<evidence type="ECO:0000313" key="2">
    <source>
        <dbReference type="EMBL" id="OEU08227.1"/>
    </source>
</evidence>
<organism evidence="2 3">
    <name type="scientific">Fragilariopsis cylindrus CCMP1102</name>
    <dbReference type="NCBI Taxonomy" id="635003"/>
    <lineage>
        <taxon>Eukaryota</taxon>
        <taxon>Sar</taxon>
        <taxon>Stramenopiles</taxon>
        <taxon>Ochrophyta</taxon>
        <taxon>Bacillariophyta</taxon>
        <taxon>Bacillariophyceae</taxon>
        <taxon>Bacillariophycidae</taxon>
        <taxon>Bacillariales</taxon>
        <taxon>Bacillariaceae</taxon>
        <taxon>Fragilariopsis</taxon>
    </lineage>
</organism>
<dbReference type="AlphaFoldDB" id="A0A1E7EQX5"/>
<reference evidence="2 3" key="1">
    <citation type="submission" date="2016-09" db="EMBL/GenBank/DDBJ databases">
        <title>Extensive genetic diversity and differential bi-allelic expression allows diatom success in the polar Southern Ocean.</title>
        <authorList>
            <consortium name="DOE Joint Genome Institute"/>
            <person name="Mock T."/>
            <person name="Otillar R.P."/>
            <person name="Strauss J."/>
            <person name="Dupont C."/>
            <person name="Frickenhaus S."/>
            <person name="Maumus F."/>
            <person name="Mcmullan M."/>
            <person name="Sanges R."/>
            <person name="Schmutz J."/>
            <person name="Toseland A."/>
            <person name="Valas R."/>
            <person name="Veluchamy A."/>
            <person name="Ward B.J."/>
            <person name="Allen A."/>
            <person name="Barry K."/>
            <person name="Falciatore A."/>
            <person name="Ferrante M."/>
            <person name="Fortunato A.E."/>
            <person name="Gloeckner G."/>
            <person name="Gruber A."/>
            <person name="Hipkin R."/>
            <person name="Janech M."/>
            <person name="Kroth P."/>
            <person name="Leese F."/>
            <person name="Lindquist E."/>
            <person name="Lyon B.R."/>
            <person name="Martin J."/>
            <person name="Mayer C."/>
            <person name="Parker M."/>
            <person name="Quesneville H."/>
            <person name="Raymond J."/>
            <person name="Uhlig C."/>
            <person name="Valentin K.U."/>
            <person name="Worden A.Z."/>
            <person name="Armbrust E.V."/>
            <person name="Bowler C."/>
            <person name="Green B."/>
            <person name="Moulton V."/>
            <person name="Van Oosterhout C."/>
            <person name="Grigoriev I."/>
        </authorList>
    </citation>
    <scope>NUCLEOTIDE SEQUENCE [LARGE SCALE GENOMIC DNA]</scope>
    <source>
        <strain evidence="2 3">CCMP1102</strain>
    </source>
</reference>
<keyword evidence="1" id="KW-0472">Membrane</keyword>
<feature type="transmembrane region" description="Helical" evidence="1">
    <location>
        <begin position="82"/>
        <end position="103"/>
    </location>
</feature>
<accession>A0A1E7EQX5</accession>
<evidence type="ECO:0008006" key="4">
    <source>
        <dbReference type="Google" id="ProtNLM"/>
    </source>
</evidence>
<evidence type="ECO:0000313" key="3">
    <source>
        <dbReference type="Proteomes" id="UP000095751"/>
    </source>
</evidence>
<keyword evidence="1" id="KW-1133">Transmembrane helix</keyword>
<evidence type="ECO:0000256" key="1">
    <source>
        <dbReference type="SAM" id="Phobius"/>
    </source>
</evidence>
<gene>
    <name evidence="2" type="ORF">FRACYDRAFT_250014</name>
</gene>
<keyword evidence="1" id="KW-0812">Transmembrane</keyword>
<name>A0A1E7EQX5_9STRA</name>
<proteinExistence type="predicted"/>
<sequence>MPSRSEHLTFGSLSICGISTSCILLATGIACLIISLTQIIRTDIDDNSDNGNDNDSNNEGTNGGRDGIILVPNCGQNGKPPLLNWVFGTGISFMIITCAFCRISSGKKVGNLVKLILAVSNLFILLWGVVGIFSVFVHGVDCQTMNPTLYRMGVSGVCISFIICCCGGFVGYKQQYSTMDDIPVAEAVEVVHVEEVDTNNDNDNVNSENNEDKENHV</sequence>
<dbReference type="InParanoid" id="A0A1E7EQX5"/>
<feature type="transmembrane region" description="Helical" evidence="1">
    <location>
        <begin position="149"/>
        <end position="172"/>
    </location>
</feature>
<dbReference type="OrthoDB" id="53589at2759"/>
<feature type="transmembrane region" description="Helical" evidence="1">
    <location>
        <begin position="115"/>
        <end position="137"/>
    </location>
</feature>